<organism evidence="2 3">
    <name type="scientific">Coprinopsis marcescibilis</name>
    <name type="common">Agaric fungus</name>
    <name type="synonym">Psathyrella marcescibilis</name>
    <dbReference type="NCBI Taxonomy" id="230819"/>
    <lineage>
        <taxon>Eukaryota</taxon>
        <taxon>Fungi</taxon>
        <taxon>Dikarya</taxon>
        <taxon>Basidiomycota</taxon>
        <taxon>Agaricomycotina</taxon>
        <taxon>Agaricomycetes</taxon>
        <taxon>Agaricomycetidae</taxon>
        <taxon>Agaricales</taxon>
        <taxon>Agaricineae</taxon>
        <taxon>Psathyrellaceae</taxon>
        <taxon>Coprinopsis</taxon>
    </lineage>
</organism>
<evidence type="ECO:0000313" key="3">
    <source>
        <dbReference type="Proteomes" id="UP000307440"/>
    </source>
</evidence>
<sequence length="387" mass="42201">MKPTVSTSEFGTLEWYPARHVAGGRLVEAVTRTHSPYTPSISYTMGFFTSSQKKAEKKKQQEQDEKIKYWYLDLSSFVYAIRVLCTSTKANIESLSVATDVNICQTLILSITREYARTAYQCHKLVEGLASHGLGMTDFPMFTPFTICDASTHMARIAELLAFIHRPDLYPVAKVCEQNIMFRDFGYKKIAEVFDSSVERRGTIRFVNAFRDSLGALGAHLDDLASIRTHSTEWDSLWTKSRHASEREVQVRLAAIGLPTSSEGAVAAQATSVKKAVIVAESVQATSSTAVRSTVTVAGVPAILASPGARVVNSGNVTSTVVSGVGNTYGNNTYVNSYSYDPSQHQHGGYGGYGGGSTYDPSQYQHQQGGYGGYGGSSGTSYHNYYN</sequence>
<keyword evidence="3" id="KW-1185">Reference proteome</keyword>
<accession>A0A5C3KEM6</accession>
<evidence type="ECO:0000313" key="2">
    <source>
        <dbReference type="EMBL" id="TFK18103.1"/>
    </source>
</evidence>
<feature type="region of interest" description="Disordered" evidence="1">
    <location>
        <begin position="349"/>
        <end position="373"/>
    </location>
</feature>
<proteinExistence type="predicted"/>
<protein>
    <submittedName>
        <fullName evidence="2">Uncharacterized protein</fullName>
    </submittedName>
</protein>
<dbReference type="AlphaFoldDB" id="A0A5C3KEM6"/>
<name>A0A5C3KEM6_COPMA</name>
<evidence type="ECO:0000256" key="1">
    <source>
        <dbReference type="SAM" id="MobiDB-lite"/>
    </source>
</evidence>
<reference evidence="2 3" key="1">
    <citation type="journal article" date="2019" name="Nat. Ecol. Evol.">
        <title>Megaphylogeny resolves global patterns of mushroom evolution.</title>
        <authorList>
            <person name="Varga T."/>
            <person name="Krizsan K."/>
            <person name="Foldi C."/>
            <person name="Dima B."/>
            <person name="Sanchez-Garcia M."/>
            <person name="Sanchez-Ramirez S."/>
            <person name="Szollosi G.J."/>
            <person name="Szarkandi J.G."/>
            <person name="Papp V."/>
            <person name="Albert L."/>
            <person name="Andreopoulos W."/>
            <person name="Angelini C."/>
            <person name="Antonin V."/>
            <person name="Barry K.W."/>
            <person name="Bougher N.L."/>
            <person name="Buchanan P."/>
            <person name="Buyck B."/>
            <person name="Bense V."/>
            <person name="Catcheside P."/>
            <person name="Chovatia M."/>
            <person name="Cooper J."/>
            <person name="Damon W."/>
            <person name="Desjardin D."/>
            <person name="Finy P."/>
            <person name="Geml J."/>
            <person name="Haridas S."/>
            <person name="Hughes K."/>
            <person name="Justo A."/>
            <person name="Karasinski D."/>
            <person name="Kautmanova I."/>
            <person name="Kiss B."/>
            <person name="Kocsube S."/>
            <person name="Kotiranta H."/>
            <person name="LaButti K.M."/>
            <person name="Lechner B.E."/>
            <person name="Liimatainen K."/>
            <person name="Lipzen A."/>
            <person name="Lukacs Z."/>
            <person name="Mihaltcheva S."/>
            <person name="Morgado L.N."/>
            <person name="Niskanen T."/>
            <person name="Noordeloos M.E."/>
            <person name="Ohm R.A."/>
            <person name="Ortiz-Santana B."/>
            <person name="Ovrebo C."/>
            <person name="Racz N."/>
            <person name="Riley R."/>
            <person name="Savchenko A."/>
            <person name="Shiryaev A."/>
            <person name="Soop K."/>
            <person name="Spirin V."/>
            <person name="Szebenyi C."/>
            <person name="Tomsovsky M."/>
            <person name="Tulloss R.E."/>
            <person name="Uehling J."/>
            <person name="Grigoriev I.V."/>
            <person name="Vagvolgyi C."/>
            <person name="Papp T."/>
            <person name="Martin F.M."/>
            <person name="Miettinen O."/>
            <person name="Hibbett D.S."/>
            <person name="Nagy L.G."/>
        </authorList>
    </citation>
    <scope>NUCLEOTIDE SEQUENCE [LARGE SCALE GENOMIC DNA]</scope>
    <source>
        <strain evidence="2 3">CBS 121175</strain>
    </source>
</reference>
<gene>
    <name evidence="2" type="ORF">FA15DRAFT_710186</name>
</gene>
<dbReference type="EMBL" id="ML210431">
    <property type="protein sequence ID" value="TFK18103.1"/>
    <property type="molecule type" value="Genomic_DNA"/>
</dbReference>
<dbReference type="Proteomes" id="UP000307440">
    <property type="component" value="Unassembled WGS sequence"/>
</dbReference>